<sequence>MGGPCRIARPGEPHTQAPKCTDNFQVKPFMFDGREWESVEQCYQAMKFPDVAIQEKVRAIKKTATEKDSSHGMRVWSEGQRHKAFRKDWDAVKVEVMYRANLAKYLQHADLREASATTSCYALEIAAQGNLEN</sequence>
<evidence type="ECO:0000313" key="3">
    <source>
        <dbReference type="Proteomes" id="UP001178507"/>
    </source>
</evidence>
<evidence type="ECO:0000259" key="1">
    <source>
        <dbReference type="Pfam" id="PF08719"/>
    </source>
</evidence>
<dbReference type="InterPro" id="IPR037238">
    <property type="entry name" value="YbiA-like_sf"/>
</dbReference>
<gene>
    <name evidence="2" type="ORF">EVOR1521_LOCUS25769</name>
</gene>
<comment type="caution">
    <text evidence="2">The sequence shown here is derived from an EMBL/GenBank/DDBJ whole genome shotgun (WGS) entry which is preliminary data.</text>
</comment>
<dbReference type="Proteomes" id="UP001178507">
    <property type="component" value="Unassembled WGS sequence"/>
</dbReference>
<protein>
    <recommendedName>
        <fullName evidence="1">NADAR domain-containing protein</fullName>
    </recommendedName>
</protein>
<reference evidence="2" key="1">
    <citation type="submission" date="2023-08" db="EMBL/GenBank/DDBJ databases">
        <authorList>
            <person name="Chen Y."/>
            <person name="Shah S."/>
            <person name="Dougan E. K."/>
            <person name="Thang M."/>
            <person name="Chan C."/>
        </authorList>
    </citation>
    <scope>NUCLEOTIDE SEQUENCE</scope>
</reference>
<accession>A0AA36JC79</accession>
<name>A0AA36JC79_9DINO</name>
<dbReference type="SUPFAM" id="SSF143990">
    <property type="entry name" value="YbiA-like"/>
    <property type="match status" value="1"/>
</dbReference>
<dbReference type="InterPro" id="IPR012816">
    <property type="entry name" value="NADAR"/>
</dbReference>
<feature type="domain" description="NADAR" evidence="1">
    <location>
        <begin position="23"/>
        <end position="118"/>
    </location>
</feature>
<dbReference type="EMBL" id="CAUJNA010003477">
    <property type="protein sequence ID" value="CAJ1403004.1"/>
    <property type="molecule type" value="Genomic_DNA"/>
</dbReference>
<dbReference type="CDD" id="cd15457">
    <property type="entry name" value="NADAR"/>
    <property type="match status" value="1"/>
</dbReference>
<dbReference type="Gene3D" id="1.10.357.40">
    <property type="entry name" value="YbiA-like"/>
    <property type="match status" value="1"/>
</dbReference>
<dbReference type="AlphaFoldDB" id="A0AA36JC79"/>
<keyword evidence="3" id="KW-1185">Reference proteome</keyword>
<dbReference type="Pfam" id="PF08719">
    <property type="entry name" value="NADAR"/>
    <property type="match status" value="1"/>
</dbReference>
<proteinExistence type="predicted"/>
<organism evidence="2 3">
    <name type="scientific">Effrenium voratum</name>
    <dbReference type="NCBI Taxonomy" id="2562239"/>
    <lineage>
        <taxon>Eukaryota</taxon>
        <taxon>Sar</taxon>
        <taxon>Alveolata</taxon>
        <taxon>Dinophyceae</taxon>
        <taxon>Suessiales</taxon>
        <taxon>Symbiodiniaceae</taxon>
        <taxon>Effrenium</taxon>
    </lineage>
</organism>
<evidence type="ECO:0000313" key="2">
    <source>
        <dbReference type="EMBL" id="CAJ1403004.1"/>
    </source>
</evidence>